<protein>
    <submittedName>
        <fullName evidence="1">Uncharacterized protein</fullName>
    </submittedName>
</protein>
<reference evidence="1" key="1">
    <citation type="submission" date="2021-12" db="EMBL/GenBank/DDBJ databases">
        <title>Alicyclobacillaceae gen. nov., sp. nov., isolated from chalcocite enrichment system.</title>
        <authorList>
            <person name="Jiang Z."/>
        </authorList>
    </citation>
    <scope>NUCLEOTIDE SEQUENCE</scope>
    <source>
        <strain evidence="1">MYW30-H2</strain>
    </source>
</reference>
<sequence>MANAQIHPLLTHLLTGKDLESMPVQFKCCRLYRQAKYESNKYDEIVEISKIIPKGVSVEEDGVHFEVAGQTEICAGIK</sequence>
<dbReference type="EMBL" id="CP089291">
    <property type="protein sequence ID" value="UOF91225.1"/>
    <property type="molecule type" value="Genomic_DNA"/>
</dbReference>
<organism evidence="1 2">
    <name type="scientific">Fodinisporobacter ferrooxydans</name>
    <dbReference type="NCBI Taxonomy" id="2901836"/>
    <lineage>
        <taxon>Bacteria</taxon>
        <taxon>Bacillati</taxon>
        <taxon>Bacillota</taxon>
        <taxon>Bacilli</taxon>
        <taxon>Bacillales</taxon>
        <taxon>Alicyclobacillaceae</taxon>
        <taxon>Fodinisporobacter</taxon>
    </lineage>
</organism>
<evidence type="ECO:0000313" key="1">
    <source>
        <dbReference type="EMBL" id="UOF91225.1"/>
    </source>
</evidence>
<name>A0ABY4CL34_9BACL</name>
<keyword evidence="2" id="KW-1185">Reference proteome</keyword>
<evidence type="ECO:0000313" key="2">
    <source>
        <dbReference type="Proteomes" id="UP000830167"/>
    </source>
</evidence>
<gene>
    <name evidence="1" type="ORF">LSG31_02915</name>
</gene>
<accession>A0ABY4CL34</accession>
<dbReference type="Proteomes" id="UP000830167">
    <property type="component" value="Chromosome"/>
</dbReference>
<dbReference type="RefSeq" id="WP_347437913.1">
    <property type="nucleotide sequence ID" value="NZ_CP089291.1"/>
</dbReference>
<proteinExistence type="predicted"/>